<dbReference type="GO" id="GO:0016567">
    <property type="term" value="P:protein ubiquitination"/>
    <property type="evidence" value="ECO:0007669"/>
    <property type="project" value="UniProtKB-UniPathway"/>
</dbReference>
<feature type="region of interest" description="Disordered" evidence="4">
    <location>
        <begin position="510"/>
        <end position="588"/>
    </location>
</feature>
<comment type="pathway">
    <text evidence="1">Protein modification; protein ubiquitination.</text>
</comment>
<dbReference type="UniPathway" id="UPA00143"/>
<dbReference type="Pfam" id="PF03000">
    <property type="entry name" value="NPH3"/>
    <property type="match status" value="1"/>
</dbReference>
<dbReference type="SUPFAM" id="SSF54695">
    <property type="entry name" value="POZ domain"/>
    <property type="match status" value="1"/>
</dbReference>
<organism evidence="6 7">
    <name type="scientific">Salix brachista</name>
    <dbReference type="NCBI Taxonomy" id="2182728"/>
    <lineage>
        <taxon>Eukaryota</taxon>
        <taxon>Viridiplantae</taxon>
        <taxon>Streptophyta</taxon>
        <taxon>Embryophyta</taxon>
        <taxon>Tracheophyta</taxon>
        <taxon>Spermatophyta</taxon>
        <taxon>Magnoliopsida</taxon>
        <taxon>eudicotyledons</taxon>
        <taxon>Gunneridae</taxon>
        <taxon>Pentapetalae</taxon>
        <taxon>rosids</taxon>
        <taxon>fabids</taxon>
        <taxon>Malpighiales</taxon>
        <taxon>Salicaceae</taxon>
        <taxon>Saliceae</taxon>
        <taxon>Salix</taxon>
    </lineage>
</organism>
<gene>
    <name evidence="6" type="ORF">DKX38_023339</name>
</gene>
<keyword evidence="2" id="KW-0833">Ubl conjugation pathway</keyword>
<evidence type="ECO:0000256" key="2">
    <source>
        <dbReference type="ARBA" id="ARBA00022786"/>
    </source>
</evidence>
<evidence type="ECO:0000259" key="5">
    <source>
        <dbReference type="PROSITE" id="PS51649"/>
    </source>
</evidence>
<feature type="compositionally biased region" description="Basic and acidic residues" evidence="4">
    <location>
        <begin position="543"/>
        <end position="556"/>
    </location>
</feature>
<keyword evidence="7" id="KW-1185">Reference proteome</keyword>
<dbReference type="Proteomes" id="UP000326939">
    <property type="component" value="Chromosome 16"/>
</dbReference>
<name>A0A5N5JNF1_9ROSI</name>
<sequence>MKFMKLGTRPDTFYTEEATRSVISDVPGDLVIRINNISYLLHQLQFSLLPKCGLLQRLRSDSEDSHTVTIELHDIPGGEDAFEMCAKYCYGITINLSAHNFVSAFCAAKFLRMTEAVEKGNFVLKLEAFFNSCILEGWKDSVVTLQTTVKLTEWSENLGIFRRCVDSIVEKILTPPAQVTWSYTYTRKGFNKQQQSVPKDWWTEDISDLDIDLFRCIIIAIKSTYMLPPQLIGEALHVYACRWLPDATKITPPESSVSQTDDVAENHRKIIEIIVNMIPADKGSVSVGFLLRLLSIANHLGASTVTKTELIRRSSLQLEEATVSDLLFPTHSSSNKHYYDIDLVAAVLDSFLLLWRRTSPAPTENSQSMRSIRKIGKLIDSYLQVVARDINLPVSKVLSVAEALPDIARKNHDDLYKAINIYLKEHPELSKSDKKRLCRPLDCQKLSPEVRTHAVKNERLPLRTVVQVLFFEQEKGSRANDQRMSAQEQLLSRGKQIPLVRDELSKLQLDRHEQTSRLEGIGKAPAPSESSSRDHQKIKRTDKKMPLESEKKVAREEIEEEETRDGGSSRSKINARKIMKNRSGSDHSRDNATAIIIITTTMLVQMTNDDNAIRIRNSITITIKLITAVNKENQKIARKSREAKLKFVA</sequence>
<accession>A0A5N5JNF1</accession>
<comment type="similarity">
    <text evidence="3">Belongs to the NPH3 family.</text>
</comment>
<proteinExistence type="inferred from homology"/>
<evidence type="ECO:0000256" key="1">
    <source>
        <dbReference type="ARBA" id="ARBA00004906"/>
    </source>
</evidence>
<evidence type="ECO:0000256" key="4">
    <source>
        <dbReference type="SAM" id="MobiDB-lite"/>
    </source>
</evidence>
<dbReference type="InterPro" id="IPR027356">
    <property type="entry name" value="NPH3_dom"/>
</dbReference>
<reference evidence="7" key="1">
    <citation type="journal article" date="2019" name="Gigascience">
        <title>De novo genome assembly of the endangered Acer yangbiense, a plant species with extremely small populations endemic to Yunnan Province, China.</title>
        <authorList>
            <person name="Yang J."/>
            <person name="Wariss H.M."/>
            <person name="Tao L."/>
            <person name="Zhang R."/>
            <person name="Yun Q."/>
            <person name="Hollingsworth P."/>
            <person name="Dao Z."/>
            <person name="Luo G."/>
            <person name="Guo H."/>
            <person name="Ma Y."/>
            <person name="Sun W."/>
        </authorList>
    </citation>
    <scope>NUCLEOTIDE SEQUENCE [LARGE SCALE GENOMIC DNA]</scope>
    <source>
        <strain evidence="7">cv. br00</strain>
    </source>
</reference>
<evidence type="ECO:0000313" key="6">
    <source>
        <dbReference type="EMBL" id="KAB5519020.1"/>
    </source>
</evidence>
<evidence type="ECO:0000256" key="3">
    <source>
        <dbReference type="PROSITE-ProRule" id="PRU00982"/>
    </source>
</evidence>
<feature type="domain" description="NPH3" evidence="5">
    <location>
        <begin position="200"/>
        <end position="475"/>
    </location>
</feature>
<evidence type="ECO:0000313" key="7">
    <source>
        <dbReference type="Proteomes" id="UP000326939"/>
    </source>
</evidence>
<dbReference type="AlphaFoldDB" id="A0A5N5JNF1"/>
<comment type="caution">
    <text evidence="6">The sequence shown here is derived from an EMBL/GenBank/DDBJ whole genome shotgun (WGS) entry which is preliminary data.</text>
</comment>
<dbReference type="PROSITE" id="PS51649">
    <property type="entry name" value="NPH3"/>
    <property type="match status" value="1"/>
</dbReference>
<dbReference type="PANTHER" id="PTHR32370">
    <property type="entry name" value="OS12G0117600 PROTEIN"/>
    <property type="match status" value="1"/>
</dbReference>
<protein>
    <recommendedName>
        <fullName evidence="5">NPH3 domain-containing protein</fullName>
    </recommendedName>
</protein>
<dbReference type="InterPro" id="IPR043454">
    <property type="entry name" value="NPH3/RPT2-like"/>
</dbReference>
<dbReference type="EMBL" id="VDCV01000016">
    <property type="protein sequence ID" value="KAB5519020.1"/>
    <property type="molecule type" value="Genomic_DNA"/>
</dbReference>
<dbReference type="InterPro" id="IPR011333">
    <property type="entry name" value="SKP1/BTB/POZ_sf"/>
</dbReference>